<evidence type="ECO:0000256" key="1">
    <source>
        <dbReference type="SAM" id="Phobius"/>
    </source>
</evidence>
<organism evidence="3">
    <name type="scientific">Fusarium oxysporum f. sp. cucumerinum</name>
    <dbReference type="NCBI Taxonomy" id="5508"/>
    <lineage>
        <taxon>Eukaryota</taxon>
        <taxon>Fungi</taxon>
        <taxon>Dikarya</taxon>
        <taxon>Ascomycota</taxon>
        <taxon>Pezizomycotina</taxon>
        <taxon>Sordariomycetes</taxon>
        <taxon>Hypocreomycetidae</taxon>
        <taxon>Hypocreales</taxon>
        <taxon>Nectriaceae</taxon>
        <taxon>Fusarium</taxon>
        <taxon>Fusarium oxysporum species complex</taxon>
    </lineage>
</organism>
<proteinExistence type="predicted"/>
<keyword evidence="1" id="KW-0472">Membrane</keyword>
<reference evidence="3" key="1">
    <citation type="submission" date="2016-12" db="EMBL/GenBank/DDBJ databases">
        <title>Recombination within an asexual species: what the mitochondrial genomes reveal in the Fusarium oxysporum species complex.</title>
        <authorList>
            <person name="Brankovics B."/>
            <person name="Van Dam P."/>
            <person name="Rep M."/>
            <person name="De Hoog G.S."/>
            <person name="Van der Lee T.A.J."/>
            <person name="Waalwijk C."/>
            <person name="Van Diepeningen A.D."/>
        </authorList>
    </citation>
    <scope>NUCLEOTIDE SEQUENCE</scope>
    <source>
        <strain evidence="2">Foc018</strain>
        <strain evidence="3">Foc021</strain>
        <strain evidence="4">Foc030</strain>
    </source>
</reference>
<keyword evidence="1" id="KW-1133">Transmembrane helix</keyword>
<dbReference type="EMBL" id="LT906311">
    <property type="protein sequence ID" value="SNU77055.1"/>
    <property type="molecule type" value="Genomic_DNA"/>
</dbReference>
<evidence type="ECO:0000313" key="3">
    <source>
        <dbReference type="EMBL" id="SNU77084.1"/>
    </source>
</evidence>
<name>A0A2C8CZZ6_FUSOX</name>
<keyword evidence="3" id="KW-0496">Mitochondrion</keyword>
<accession>A0A2C8CZZ6</accession>
<dbReference type="AlphaFoldDB" id="A0A2C8CZZ6"/>
<sequence>MKKNIYTNILANCSLKLKRKQYASYFFLIRKKYVKLFAFFKSFLSWGTIQKIIILFIVGLFIRLLVNNFLSEGILEELLILLLGGSLLPLKSLLNDSDLSMKIINDNMSLIKRPRDYIINNDYEIKERCKRKLQWIIFNQFDSKYESYKEFKEKWNKDAQLTGQIKNKYDEKIREYKIVKKTILWFINPKYRS</sequence>
<evidence type="ECO:0000313" key="2">
    <source>
        <dbReference type="EMBL" id="SNU77055.1"/>
    </source>
</evidence>
<keyword evidence="1" id="KW-0812">Transmembrane</keyword>
<gene>
    <name evidence="3" type="primary">orf193</name>
</gene>
<feature type="transmembrane region" description="Helical" evidence="1">
    <location>
        <begin position="36"/>
        <end position="62"/>
    </location>
</feature>
<dbReference type="EMBL" id="LT906312">
    <property type="protein sequence ID" value="SNU77084.1"/>
    <property type="molecule type" value="Genomic_DNA"/>
</dbReference>
<protein>
    <submittedName>
        <fullName evidence="3">Uncharacterized protein</fullName>
    </submittedName>
</protein>
<dbReference type="EMBL" id="LT906313">
    <property type="protein sequence ID" value="SNU77113.1"/>
    <property type="molecule type" value="Genomic_DNA"/>
</dbReference>
<feature type="transmembrane region" description="Helical" evidence="1">
    <location>
        <begin position="74"/>
        <end position="94"/>
    </location>
</feature>
<geneLocation type="mitochondrion" evidence="3"/>
<evidence type="ECO:0000313" key="4">
    <source>
        <dbReference type="EMBL" id="SNU77113.1"/>
    </source>
</evidence>